<dbReference type="PANTHER" id="PTHR15710:SF229">
    <property type="entry name" value="E3 UBIQUITIN-PROTEIN LIGASE RNF181-LIKE"/>
    <property type="match status" value="1"/>
</dbReference>
<keyword evidence="4 6" id="KW-0863">Zinc-finger</keyword>
<proteinExistence type="predicted"/>
<name>A0A8T1NSF8_CARIL</name>
<evidence type="ECO:0000256" key="4">
    <source>
        <dbReference type="ARBA" id="ARBA00022771"/>
    </source>
</evidence>
<dbReference type="PANTHER" id="PTHR15710">
    <property type="entry name" value="E3 UBIQUITIN-PROTEIN LIGASE PRAJA"/>
    <property type="match status" value="1"/>
</dbReference>
<evidence type="ECO:0000256" key="5">
    <source>
        <dbReference type="ARBA" id="ARBA00022833"/>
    </source>
</evidence>
<dbReference type="InterPro" id="IPR001841">
    <property type="entry name" value="Znf_RING"/>
</dbReference>
<protein>
    <recommendedName>
        <fullName evidence="2">RING-type E3 ubiquitin transferase</fullName>
        <ecNumber evidence="2">2.3.2.27</ecNumber>
    </recommendedName>
</protein>
<evidence type="ECO:0000256" key="1">
    <source>
        <dbReference type="ARBA" id="ARBA00000900"/>
    </source>
</evidence>
<evidence type="ECO:0000256" key="3">
    <source>
        <dbReference type="ARBA" id="ARBA00022723"/>
    </source>
</evidence>
<evidence type="ECO:0000256" key="2">
    <source>
        <dbReference type="ARBA" id="ARBA00012483"/>
    </source>
</evidence>
<dbReference type="CDD" id="cd16454">
    <property type="entry name" value="RING-H2_PA-TM-RING"/>
    <property type="match status" value="1"/>
</dbReference>
<dbReference type="GO" id="GO:0016567">
    <property type="term" value="P:protein ubiquitination"/>
    <property type="evidence" value="ECO:0007669"/>
    <property type="project" value="TreeGrafter"/>
</dbReference>
<comment type="caution">
    <text evidence="8">The sequence shown here is derived from an EMBL/GenBank/DDBJ whole genome shotgun (WGS) entry which is preliminary data.</text>
</comment>
<dbReference type="EMBL" id="CM031820">
    <property type="protein sequence ID" value="KAG6632998.1"/>
    <property type="molecule type" value="Genomic_DNA"/>
</dbReference>
<gene>
    <name evidence="8" type="ORF">CIPAW_12G018100</name>
</gene>
<dbReference type="EC" id="2.3.2.27" evidence="2"/>
<keyword evidence="3" id="KW-0479">Metal-binding</keyword>
<dbReference type="Pfam" id="PF13639">
    <property type="entry name" value="zf-RING_2"/>
    <property type="match status" value="1"/>
</dbReference>
<accession>A0A8T1NSF8</accession>
<keyword evidence="9" id="KW-1185">Reference proteome</keyword>
<organism evidence="8 9">
    <name type="scientific">Carya illinoinensis</name>
    <name type="common">Pecan</name>
    <dbReference type="NCBI Taxonomy" id="32201"/>
    <lineage>
        <taxon>Eukaryota</taxon>
        <taxon>Viridiplantae</taxon>
        <taxon>Streptophyta</taxon>
        <taxon>Embryophyta</taxon>
        <taxon>Tracheophyta</taxon>
        <taxon>Spermatophyta</taxon>
        <taxon>Magnoliopsida</taxon>
        <taxon>eudicotyledons</taxon>
        <taxon>Gunneridae</taxon>
        <taxon>Pentapetalae</taxon>
        <taxon>rosids</taxon>
        <taxon>fabids</taxon>
        <taxon>Fagales</taxon>
        <taxon>Juglandaceae</taxon>
        <taxon>Carya</taxon>
    </lineage>
</organism>
<dbReference type="PROSITE" id="PS50089">
    <property type="entry name" value="ZF_RING_2"/>
    <property type="match status" value="1"/>
</dbReference>
<dbReference type="AlphaFoldDB" id="A0A8T1NSF8"/>
<keyword evidence="5" id="KW-0862">Zinc</keyword>
<dbReference type="SMART" id="SM00184">
    <property type="entry name" value="RING"/>
    <property type="match status" value="1"/>
</dbReference>
<evidence type="ECO:0000259" key="7">
    <source>
        <dbReference type="PROSITE" id="PS50089"/>
    </source>
</evidence>
<dbReference type="GO" id="GO:0008270">
    <property type="term" value="F:zinc ion binding"/>
    <property type="evidence" value="ECO:0007669"/>
    <property type="project" value="UniProtKB-KW"/>
</dbReference>
<dbReference type="GO" id="GO:0005737">
    <property type="term" value="C:cytoplasm"/>
    <property type="evidence" value="ECO:0007669"/>
    <property type="project" value="TreeGrafter"/>
</dbReference>
<dbReference type="Proteomes" id="UP000811609">
    <property type="component" value="Chromosome 12"/>
</dbReference>
<evidence type="ECO:0000256" key="6">
    <source>
        <dbReference type="PROSITE-ProRule" id="PRU00175"/>
    </source>
</evidence>
<evidence type="ECO:0000313" key="9">
    <source>
        <dbReference type="Proteomes" id="UP000811609"/>
    </source>
</evidence>
<reference evidence="8" key="1">
    <citation type="submission" date="2020-12" db="EMBL/GenBank/DDBJ databases">
        <title>WGS assembly of Carya illinoinensis cv. Pawnee.</title>
        <authorList>
            <person name="Platts A."/>
            <person name="Shu S."/>
            <person name="Wright S."/>
            <person name="Barry K."/>
            <person name="Edger P."/>
            <person name="Pires J.C."/>
            <person name="Schmutz J."/>
        </authorList>
    </citation>
    <scope>NUCLEOTIDE SEQUENCE</scope>
    <source>
        <tissue evidence="8">Leaf</tissue>
    </source>
</reference>
<comment type="catalytic activity">
    <reaction evidence="1">
        <text>S-ubiquitinyl-[E2 ubiquitin-conjugating enzyme]-L-cysteine + [acceptor protein]-L-lysine = [E2 ubiquitin-conjugating enzyme]-L-cysteine + N(6)-ubiquitinyl-[acceptor protein]-L-lysine.</text>
        <dbReference type="EC" id="2.3.2.27"/>
    </reaction>
</comment>
<evidence type="ECO:0000313" key="8">
    <source>
        <dbReference type="EMBL" id="KAG6632998.1"/>
    </source>
</evidence>
<dbReference type="GO" id="GO:0061630">
    <property type="term" value="F:ubiquitin protein ligase activity"/>
    <property type="evidence" value="ECO:0007669"/>
    <property type="project" value="UniProtKB-EC"/>
</dbReference>
<feature type="domain" description="RING-type" evidence="7">
    <location>
        <begin position="146"/>
        <end position="187"/>
    </location>
</feature>
<sequence length="195" mass="22062">MMNELLQLNPPEDIPIGFSGLENFPLQSGTMSAPVDAPLLNDNGFRLRSILYMMGLKYQHIDWLWSAILMVLQLRFAEGFTRYSIFVALMDITTVLKLEVCADSDSDSESSYESDSDSELYTMAATRPSIEALEKVTLEEGRGENCMVCLADYEDGVEVTRMPCSHLFHGDCIVKWLLSSHLCPLCRYPMPMERL</sequence>